<dbReference type="InterPro" id="IPR034660">
    <property type="entry name" value="DinB/YfiT-like"/>
</dbReference>
<gene>
    <name evidence="2" type="ORF">EKO23_17625</name>
</gene>
<dbReference type="NCBIfam" id="TIGR03086">
    <property type="entry name" value="TIGR03086 family metal-binding protein"/>
    <property type="match status" value="1"/>
</dbReference>
<dbReference type="OrthoDB" id="5185819at2"/>
<proteinExistence type="predicted"/>
<dbReference type="NCBIfam" id="TIGR03083">
    <property type="entry name" value="maleylpyruvate isomerase family mycothiol-dependent enzyme"/>
    <property type="match status" value="1"/>
</dbReference>
<dbReference type="SUPFAM" id="SSF109854">
    <property type="entry name" value="DinB/YfiT-like putative metalloenzymes"/>
    <property type="match status" value="1"/>
</dbReference>
<dbReference type="InterPro" id="IPR017520">
    <property type="entry name" value="CHP03086"/>
</dbReference>
<evidence type="ECO:0000313" key="2">
    <source>
        <dbReference type="EMBL" id="RYP83897.1"/>
    </source>
</evidence>
<dbReference type="RefSeq" id="WP_134719439.1">
    <property type="nucleotide sequence ID" value="NZ_SDKM01000028.1"/>
</dbReference>
<keyword evidence="3" id="KW-1185">Reference proteome</keyword>
<name>A0A4Q4Z7R3_9ACTN</name>
<dbReference type="InterPro" id="IPR017517">
    <property type="entry name" value="Maleyloyr_isom"/>
</dbReference>
<dbReference type="Gene3D" id="1.20.120.450">
    <property type="entry name" value="dinb family like domain"/>
    <property type="match status" value="1"/>
</dbReference>
<reference evidence="2 3" key="1">
    <citation type="submission" date="2019-01" db="EMBL/GenBank/DDBJ databases">
        <title>Nocardioides guangzhouensis sp. nov., an actinobacterium isolated from soil.</title>
        <authorList>
            <person name="Fu Y."/>
            <person name="Cai Y."/>
            <person name="Lin Z."/>
            <person name="Chen P."/>
        </authorList>
    </citation>
    <scope>NUCLEOTIDE SEQUENCE [LARGE SCALE GENOMIC DNA]</scope>
    <source>
        <strain evidence="2 3">130</strain>
    </source>
</reference>
<evidence type="ECO:0000259" key="1">
    <source>
        <dbReference type="Pfam" id="PF11716"/>
    </source>
</evidence>
<dbReference type="AlphaFoldDB" id="A0A4Q4Z7R3"/>
<dbReference type="Proteomes" id="UP000295198">
    <property type="component" value="Unassembled WGS sequence"/>
</dbReference>
<dbReference type="Pfam" id="PF11716">
    <property type="entry name" value="MDMPI_N"/>
    <property type="match status" value="1"/>
</dbReference>
<comment type="caution">
    <text evidence="2">The sequence shown here is derived from an EMBL/GenBank/DDBJ whole genome shotgun (WGS) entry which is preliminary data.</text>
</comment>
<dbReference type="EMBL" id="SDKM01000028">
    <property type="protein sequence ID" value="RYP83897.1"/>
    <property type="molecule type" value="Genomic_DNA"/>
</dbReference>
<protein>
    <submittedName>
        <fullName evidence="2">TIGR03086 family protein</fullName>
    </submittedName>
</protein>
<feature type="domain" description="Mycothiol-dependent maleylpyruvate isomerase metal-binding" evidence="1">
    <location>
        <begin position="14"/>
        <end position="138"/>
    </location>
</feature>
<accession>A0A4Q4Z7R3</accession>
<sequence length="199" mass="20867">MDTKDPAHDPAHDFRPATRTMTRLVAGVRDDQLTDPTPCPDYTVGDLADHIGGLALAFTAAARKQVLPGSENGGSGDASRLEDGWRDRVTGDLAALADAWTDPAAYDGEATAGGVTMPAPVMAQVALNEVVVHGWDLARATGQDFDAHDADLLACLAFAEPFSQPGTEEMRGTAFGPVVPVPDGADDLTRLLGYLGRRA</sequence>
<dbReference type="InterPro" id="IPR024344">
    <property type="entry name" value="MDMPI_metal-binding"/>
</dbReference>
<organism evidence="2 3">
    <name type="scientific">Nocardioides guangzhouensis</name>
    <dbReference type="NCBI Taxonomy" id="2497878"/>
    <lineage>
        <taxon>Bacteria</taxon>
        <taxon>Bacillati</taxon>
        <taxon>Actinomycetota</taxon>
        <taxon>Actinomycetes</taxon>
        <taxon>Propionibacteriales</taxon>
        <taxon>Nocardioidaceae</taxon>
        <taxon>Nocardioides</taxon>
    </lineage>
</organism>
<evidence type="ECO:0000313" key="3">
    <source>
        <dbReference type="Proteomes" id="UP000295198"/>
    </source>
</evidence>
<dbReference type="GO" id="GO:0046872">
    <property type="term" value="F:metal ion binding"/>
    <property type="evidence" value="ECO:0007669"/>
    <property type="project" value="InterPro"/>
</dbReference>